<gene>
    <name evidence="2" type="ORF">GCM10010249_11900</name>
</gene>
<name>A0A918AZ27_9ACTN</name>
<feature type="transmembrane region" description="Helical" evidence="1">
    <location>
        <begin position="42"/>
        <end position="62"/>
    </location>
</feature>
<keyword evidence="1" id="KW-1133">Transmembrane helix</keyword>
<keyword evidence="1" id="KW-0812">Transmembrane</keyword>
<keyword evidence="1" id="KW-0472">Membrane</keyword>
<dbReference type="RefSeq" id="WP_189530495.1">
    <property type="nucleotide sequence ID" value="NZ_BMSV01000002.1"/>
</dbReference>
<dbReference type="AlphaFoldDB" id="A0A918AZ27"/>
<evidence type="ECO:0000256" key="1">
    <source>
        <dbReference type="SAM" id="Phobius"/>
    </source>
</evidence>
<dbReference type="EMBL" id="BMSV01000002">
    <property type="protein sequence ID" value="GGP95465.1"/>
    <property type="molecule type" value="Genomic_DNA"/>
</dbReference>
<dbReference type="Proteomes" id="UP000654123">
    <property type="component" value="Unassembled WGS sequence"/>
</dbReference>
<reference evidence="2" key="1">
    <citation type="journal article" date="2014" name="Int. J. Syst. Evol. Microbiol.">
        <title>Complete genome sequence of Corynebacterium casei LMG S-19264T (=DSM 44701T), isolated from a smear-ripened cheese.</title>
        <authorList>
            <consortium name="US DOE Joint Genome Institute (JGI-PGF)"/>
            <person name="Walter F."/>
            <person name="Albersmeier A."/>
            <person name="Kalinowski J."/>
            <person name="Ruckert C."/>
        </authorList>
    </citation>
    <scope>NUCLEOTIDE SEQUENCE</scope>
    <source>
        <strain evidence="2">JCM 4335</strain>
    </source>
</reference>
<keyword evidence="3" id="KW-1185">Reference proteome</keyword>
<sequence length="76" mass="7917">MKYDVLQVLAMIVLVVFGQGLIRLLVDHDDLGLLGWLPGGFGVVSAVYVALTVAGAVGAGWAHTRAKALGRRGEAS</sequence>
<evidence type="ECO:0000313" key="2">
    <source>
        <dbReference type="EMBL" id="GGP95465.1"/>
    </source>
</evidence>
<organism evidence="2 3">
    <name type="scientific">Streptomyces roseolilacinus</name>
    <dbReference type="NCBI Taxonomy" id="66904"/>
    <lineage>
        <taxon>Bacteria</taxon>
        <taxon>Bacillati</taxon>
        <taxon>Actinomycetota</taxon>
        <taxon>Actinomycetes</taxon>
        <taxon>Kitasatosporales</taxon>
        <taxon>Streptomycetaceae</taxon>
        <taxon>Streptomyces</taxon>
    </lineage>
</organism>
<evidence type="ECO:0000313" key="3">
    <source>
        <dbReference type="Proteomes" id="UP000654123"/>
    </source>
</evidence>
<protein>
    <submittedName>
        <fullName evidence="2">Uncharacterized protein</fullName>
    </submittedName>
</protein>
<accession>A0A918AZ27</accession>
<comment type="caution">
    <text evidence="2">The sequence shown here is derived from an EMBL/GenBank/DDBJ whole genome shotgun (WGS) entry which is preliminary data.</text>
</comment>
<proteinExistence type="predicted"/>
<reference evidence="2" key="2">
    <citation type="submission" date="2020-09" db="EMBL/GenBank/DDBJ databases">
        <authorList>
            <person name="Sun Q."/>
            <person name="Ohkuma M."/>
        </authorList>
    </citation>
    <scope>NUCLEOTIDE SEQUENCE</scope>
    <source>
        <strain evidence="2">JCM 4335</strain>
    </source>
</reference>